<dbReference type="InterPro" id="IPR036322">
    <property type="entry name" value="WD40_repeat_dom_sf"/>
</dbReference>
<feature type="non-terminal residue" evidence="2">
    <location>
        <position position="1"/>
    </location>
</feature>
<dbReference type="Gene3D" id="2.130.10.10">
    <property type="entry name" value="YVTN repeat-like/Quinoprotein amine dehydrogenase"/>
    <property type="match status" value="1"/>
</dbReference>
<gene>
    <name evidence="2" type="ORF">PCOR1329_LOCUS81873</name>
</gene>
<organism evidence="2 3">
    <name type="scientific">Prorocentrum cordatum</name>
    <dbReference type="NCBI Taxonomy" id="2364126"/>
    <lineage>
        <taxon>Eukaryota</taxon>
        <taxon>Sar</taxon>
        <taxon>Alveolata</taxon>
        <taxon>Dinophyceae</taxon>
        <taxon>Prorocentrales</taxon>
        <taxon>Prorocentraceae</taxon>
        <taxon>Prorocentrum</taxon>
    </lineage>
</organism>
<dbReference type="InterPro" id="IPR015943">
    <property type="entry name" value="WD40/YVTN_repeat-like_dom_sf"/>
</dbReference>
<feature type="compositionally biased region" description="Basic and acidic residues" evidence="1">
    <location>
        <begin position="192"/>
        <end position="211"/>
    </location>
</feature>
<accession>A0ABN9Y2A7</accession>
<name>A0ABN9Y2A7_9DINO</name>
<feature type="region of interest" description="Disordered" evidence="1">
    <location>
        <begin position="119"/>
        <end position="155"/>
    </location>
</feature>
<comment type="caution">
    <text evidence="2">The sequence shown here is derived from an EMBL/GenBank/DDBJ whole genome shotgun (WGS) entry which is preliminary data.</text>
</comment>
<evidence type="ECO:0000256" key="1">
    <source>
        <dbReference type="SAM" id="MobiDB-lite"/>
    </source>
</evidence>
<dbReference type="EMBL" id="CAUYUJ010021723">
    <property type="protein sequence ID" value="CAK0906614.1"/>
    <property type="molecule type" value="Genomic_DNA"/>
</dbReference>
<evidence type="ECO:0000313" key="3">
    <source>
        <dbReference type="Proteomes" id="UP001189429"/>
    </source>
</evidence>
<keyword evidence="3" id="KW-1185">Reference proteome</keyword>
<dbReference type="Proteomes" id="UP001189429">
    <property type="component" value="Unassembled WGS sequence"/>
</dbReference>
<evidence type="ECO:0000313" key="2">
    <source>
        <dbReference type="EMBL" id="CAK0906614.1"/>
    </source>
</evidence>
<protein>
    <submittedName>
        <fullName evidence="2">Uncharacterized protein</fullName>
    </submittedName>
</protein>
<proteinExistence type="predicted"/>
<sequence length="224" mass="24089">HVLAQGNGAVPQPSPDEMIAQLQSKCSACAGGGYSAVHTPVEKAEVQKKNAKKHDDNGPFKMKRVVRIHRDKVQCVALSGSQFATASWDCTVKIYSLQADKVVQSFGKPKCRWTSKDHAAAHDTKHHGGHGWGLSLFGSHKADHHHHGQEKKEEPSMHGLYSVAFSEILGQDLLACSSGRDEHGSIHAGGPEARRAGAADGRPHGGRELRRVPPPPAVHGQRLG</sequence>
<dbReference type="SMART" id="SM00320">
    <property type="entry name" value="WD40"/>
    <property type="match status" value="1"/>
</dbReference>
<reference evidence="2" key="1">
    <citation type="submission" date="2023-10" db="EMBL/GenBank/DDBJ databases">
        <authorList>
            <person name="Chen Y."/>
            <person name="Shah S."/>
            <person name="Dougan E. K."/>
            <person name="Thang M."/>
            <person name="Chan C."/>
        </authorList>
    </citation>
    <scope>NUCLEOTIDE SEQUENCE [LARGE SCALE GENOMIC DNA]</scope>
</reference>
<feature type="region of interest" description="Disordered" evidence="1">
    <location>
        <begin position="179"/>
        <end position="224"/>
    </location>
</feature>
<dbReference type="SUPFAM" id="SSF50978">
    <property type="entry name" value="WD40 repeat-like"/>
    <property type="match status" value="1"/>
</dbReference>
<dbReference type="InterPro" id="IPR001680">
    <property type="entry name" value="WD40_rpt"/>
</dbReference>